<evidence type="ECO:0000259" key="3">
    <source>
        <dbReference type="SMART" id="SM00047"/>
    </source>
</evidence>
<evidence type="ECO:0000256" key="2">
    <source>
        <dbReference type="SAM" id="SignalP"/>
    </source>
</evidence>
<dbReference type="Pfam" id="PF01832">
    <property type="entry name" value="Glucosaminidase"/>
    <property type="match status" value="1"/>
</dbReference>
<proteinExistence type="predicted"/>
<protein>
    <recommendedName>
        <fullName evidence="3">Mannosyl-glycoprotein endo-beta-N-acetylglucosamidase-like domain-containing protein</fullName>
    </recommendedName>
</protein>
<comment type="caution">
    <text evidence="4">The sequence shown here is derived from an EMBL/GenBank/DDBJ whole genome shotgun (WGS) entry which is preliminary data.</text>
</comment>
<name>A0A4S8QDA1_9ACTN</name>
<dbReference type="PRINTS" id="PR01002">
    <property type="entry name" value="FLGFLGJ"/>
</dbReference>
<dbReference type="Gene3D" id="4.10.80.30">
    <property type="entry name" value="DNA polymerase, domain 6"/>
    <property type="match status" value="1"/>
</dbReference>
<dbReference type="Gene3D" id="2.30.30.40">
    <property type="entry name" value="SH3 Domains"/>
    <property type="match status" value="1"/>
</dbReference>
<dbReference type="OrthoDB" id="3734014at2"/>
<dbReference type="GO" id="GO:0004040">
    <property type="term" value="F:amidase activity"/>
    <property type="evidence" value="ECO:0007669"/>
    <property type="project" value="InterPro"/>
</dbReference>
<dbReference type="EMBL" id="STGY01000067">
    <property type="protein sequence ID" value="THV38474.1"/>
    <property type="molecule type" value="Genomic_DNA"/>
</dbReference>
<organism evidence="4 5">
    <name type="scientific">Glycomyces buryatensis</name>
    <dbReference type="NCBI Taxonomy" id="2570927"/>
    <lineage>
        <taxon>Bacteria</taxon>
        <taxon>Bacillati</taxon>
        <taxon>Actinomycetota</taxon>
        <taxon>Actinomycetes</taxon>
        <taxon>Glycomycetales</taxon>
        <taxon>Glycomycetaceae</taxon>
        <taxon>Glycomyces</taxon>
    </lineage>
</organism>
<dbReference type="InterPro" id="IPR051056">
    <property type="entry name" value="Glycosyl_Hydrolase_73"/>
</dbReference>
<accession>A0A4S8QDA1</accession>
<dbReference type="SMART" id="SM00047">
    <property type="entry name" value="LYZ2"/>
    <property type="match status" value="1"/>
</dbReference>
<dbReference type="Proteomes" id="UP000308760">
    <property type="component" value="Unassembled WGS sequence"/>
</dbReference>
<sequence length="365" mass="39006">MALFTNSIRFVMVAALAAGVTLVTALPGYAELTGAVVSTSSGSINVRSGPATDTKAVGTLERGANPTVHCKARGEQIDGHVRASSTWLRIGTNRWISNAYVTWTGDAPIIQWCAEKNKAATAAKVTTGGDDLNVRAAANSGAARQGGYGDGSSVNVQCQVWGQEVDGAAKTSVWYKIGTNRYVSAGYIKWSQGLPWLPWCGQDPPTIPRGGNQGFIDSHVSAAQSSDKATGVPASVTLAQAILESGWGKGALAREDHNIFGMKCFGSPGEFALGCRDYGTFECSPTGGCFDMDATFRAYDNVADSYRDHGELLSGWSRYSKAMEVKGEPDKFAREIHKAGYATDPKYSDKLISIMTQYDLYRYDV</sequence>
<dbReference type="NCBIfam" id="NF038016">
    <property type="entry name" value="sporang_Gsm"/>
    <property type="match status" value="1"/>
</dbReference>
<reference evidence="4 5" key="2">
    <citation type="submission" date="2019-05" db="EMBL/GenBank/DDBJ databases">
        <title>Glycomyces buryatensis sp. nov.</title>
        <authorList>
            <person name="Nikitina E."/>
        </authorList>
    </citation>
    <scope>NUCLEOTIDE SEQUENCE [LARGE SCALE GENOMIC DNA]</scope>
    <source>
        <strain evidence="4 5">18</strain>
    </source>
</reference>
<dbReference type="PANTHER" id="PTHR33308:SF9">
    <property type="entry name" value="PEPTIDOGLYCAN HYDROLASE FLGJ"/>
    <property type="match status" value="1"/>
</dbReference>
<reference evidence="5" key="1">
    <citation type="submission" date="2019-04" db="EMBL/GenBank/DDBJ databases">
        <title>Nocardioides xinjiangensis sp. nov.</title>
        <authorList>
            <person name="Liu S."/>
        </authorList>
    </citation>
    <scope>NUCLEOTIDE SEQUENCE [LARGE SCALE GENOMIC DNA]</scope>
    <source>
        <strain evidence="5">18</strain>
    </source>
</reference>
<dbReference type="Gene3D" id="1.10.530.10">
    <property type="match status" value="1"/>
</dbReference>
<evidence type="ECO:0000256" key="1">
    <source>
        <dbReference type="ARBA" id="ARBA00022801"/>
    </source>
</evidence>
<evidence type="ECO:0000313" key="5">
    <source>
        <dbReference type="Proteomes" id="UP000308760"/>
    </source>
</evidence>
<keyword evidence="2" id="KW-0732">Signal</keyword>
<feature type="domain" description="Mannosyl-glycoprotein endo-beta-N-acetylglucosamidase-like" evidence="3">
    <location>
        <begin position="209"/>
        <end position="364"/>
    </location>
</feature>
<feature type="chain" id="PRO_5020589272" description="Mannosyl-glycoprotein endo-beta-N-acetylglucosamidase-like domain-containing protein" evidence="2">
    <location>
        <begin position="18"/>
        <end position="365"/>
    </location>
</feature>
<dbReference type="AlphaFoldDB" id="A0A4S8QDA1"/>
<keyword evidence="5" id="KW-1185">Reference proteome</keyword>
<evidence type="ECO:0000313" key="4">
    <source>
        <dbReference type="EMBL" id="THV38474.1"/>
    </source>
</evidence>
<keyword evidence="1" id="KW-0378">Hydrolase</keyword>
<gene>
    <name evidence="4" type="ORF">FAB82_18685</name>
</gene>
<feature type="signal peptide" evidence="2">
    <location>
        <begin position="1"/>
        <end position="17"/>
    </location>
</feature>
<dbReference type="InterPro" id="IPR002901">
    <property type="entry name" value="MGlyc_endo_b_GlcNAc-like_dom"/>
</dbReference>
<dbReference type="PANTHER" id="PTHR33308">
    <property type="entry name" value="PEPTIDOGLYCAN HYDROLASE FLGJ"/>
    <property type="match status" value="1"/>
</dbReference>